<dbReference type="InterPro" id="IPR010412">
    <property type="entry name" value="DUF1007"/>
</dbReference>
<organism evidence="3 4">
    <name type="scientific">Phreatobacter cathodiphilus</name>
    <dbReference type="NCBI Taxonomy" id="1868589"/>
    <lineage>
        <taxon>Bacteria</taxon>
        <taxon>Pseudomonadati</taxon>
        <taxon>Pseudomonadota</taxon>
        <taxon>Alphaproteobacteria</taxon>
        <taxon>Hyphomicrobiales</taxon>
        <taxon>Phreatobacteraceae</taxon>
        <taxon>Phreatobacter</taxon>
    </lineage>
</organism>
<evidence type="ECO:0000313" key="3">
    <source>
        <dbReference type="EMBL" id="AVO46116.1"/>
    </source>
</evidence>
<evidence type="ECO:0000256" key="1">
    <source>
        <dbReference type="SAM" id="MobiDB-lite"/>
    </source>
</evidence>
<proteinExistence type="predicted"/>
<evidence type="ECO:0000259" key="2">
    <source>
        <dbReference type="PROSITE" id="PS50222"/>
    </source>
</evidence>
<dbReference type="KEGG" id="phr:C6569_14120"/>
<protein>
    <submittedName>
        <fullName evidence="3">DUF1007 domain-containing protein</fullName>
    </submittedName>
</protein>
<dbReference type="OrthoDB" id="1679673at2"/>
<dbReference type="AlphaFoldDB" id="A0A2S0NDK2"/>
<dbReference type="PROSITE" id="PS50222">
    <property type="entry name" value="EF_HAND_2"/>
    <property type="match status" value="1"/>
</dbReference>
<feature type="compositionally biased region" description="Low complexity" evidence="1">
    <location>
        <begin position="13"/>
        <end position="24"/>
    </location>
</feature>
<reference evidence="3 4" key="1">
    <citation type="submission" date="2018-03" db="EMBL/GenBank/DDBJ databases">
        <title>Genome sequencing of Phreatobacter sp.</title>
        <authorList>
            <person name="Kim S.-J."/>
            <person name="Heo J."/>
            <person name="Kwon S.-W."/>
        </authorList>
    </citation>
    <scope>NUCLEOTIDE SEQUENCE [LARGE SCALE GENOMIC DNA]</scope>
    <source>
        <strain evidence="3 4">S-12</strain>
    </source>
</reference>
<accession>A0A2S0NDK2</accession>
<keyword evidence="4" id="KW-1185">Reference proteome</keyword>
<gene>
    <name evidence="3" type="ORF">C6569_14120</name>
</gene>
<dbReference type="Proteomes" id="UP000237889">
    <property type="component" value="Chromosome"/>
</dbReference>
<dbReference type="GO" id="GO:0005509">
    <property type="term" value="F:calcium ion binding"/>
    <property type="evidence" value="ECO:0007669"/>
    <property type="project" value="InterPro"/>
</dbReference>
<feature type="domain" description="EF-hand" evidence="2">
    <location>
        <begin position="118"/>
        <end position="141"/>
    </location>
</feature>
<dbReference type="InterPro" id="IPR002048">
    <property type="entry name" value="EF_hand_dom"/>
</dbReference>
<sequence>MADHSTGHRRRQAAPAQRSPARGRINPALTTRAAISWPSSPPYHWRDRAQGFAVPKTRLLAFCALALAIASARPAEAHPHVQVETETQLLHDGAGQITGFLHVWTFDEMYSSFATQGLDKNGDGQFTREELAELTKVNVEHLGQQKFFTVLRHERRYVSFGEVRDAWSEVVGGKLRLHFTVPIATPFKAAGRPLTVEVYDPDYFVAFTPADGEPMRLVAAPAGCRLDYSPPKGSSAQVGTLSESFFQALGANANFGQQFAGRFTVTCP</sequence>
<dbReference type="EMBL" id="CP027668">
    <property type="protein sequence ID" value="AVO46116.1"/>
    <property type="molecule type" value="Genomic_DNA"/>
</dbReference>
<evidence type="ECO:0000313" key="4">
    <source>
        <dbReference type="Proteomes" id="UP000237889"/>
    </source>
</evidence>
<dbReference type="Pfam" id="PF06226">
    <property type="entry name" value="DUF1007"/>
    <property type="match status" value="1"/>
</dbReference>
<name>A0A2S0NDK2_9HYPH</name>
<feature type="region of interest" description="Disordered" evidence="1">
    <location>
        <begin position="1"/>
        <end position="27"/>
    </location>
</feature>